<dbReference type="Proteomes" id="UP000478052">
    <property type="component" value="Unassembled WGS sequence"/>
</dbReference>
<organism evidence="1 2">
    <name type="scientific">Aphis craccivora</name>
    <name type="common">Cowpea aphid</name>
    <dbReference type="NCBI Taxonomy" id="307492"/>
    <lineage>
        <taxon>Eukaryota</taxon>
        <taxon>Metazoa</taxon>
        <taxon>Ecdysozoa</taxon>
        <taxon>Arthropoda</taxon>
        <taxon>Hexapoda</taxon>
        <taxon>Insecta</taxon>
        <taxon>Pterygota</taxon>
        <taxon>Neoptera</taxon>
        <taxon>Paraneoptera</taxon>
        <taxon>Hemiptera</taxon>
        <taxon>Sternorrhyncha</taxon>
        <taxon>Aphidomorpha</taxon>
        <taxon>Aphidoidea</taxon>
        <taxon>Aphididae</taxon>
        <taxon>Aphidini</taxon>
        <taxon>Aphis</taxon>
        <taxon>Aphis</taxon>
    </lineage>
</organism>
<keyword evidence="2" id="KW-1185">Reference proteome</keyword>
<evidence type="ECO:0000313" key="2">
    <source>
        <dbReference type="Proteomes" id="UP000478052"/>
    </source>
</evidence>
<accession>A0A6G0W0R6</accession>
<sequence length="120" mass="13835">MDPSIKKELSTKVLLLLCGCNDERRFLMERNYIFAMRVKFLRTLVNLRKCNDTRPVIYLDVAWGTYIWKNEFNSEGFKVPTGKGSRLMICHAGSSSFGFVPGSKLVFRCQSSNSVDYYTQ</sequence>
<protein>
    <submittedName>
        <fullName evidence="1">DDE 3 domain-containing protein</fullName>
    </submittedName>
</protein>
<name>A0A6G0W0R6_APHCR</name>
<gene>
    <name evidence="1" type="ORF">FWK35_00026881</name>
</gene>
<proteinExistence type="predicted"/>
<comment type="caution">
    <text evidence="1">The sequence shown here is derived from an EMBL/GenBank/DDBJ whole genome shotgun (WGS) entry which is preliminary data.</text>
</comment>
<dbReference type="OrthoDB" id="7460492at2759"/>
<evidence type="ECO:0000313" key="1">
    <source>
        <dbReference type="EMBL" id="KAF0717514.1"/>
    </source>
</evidence>
<dbReference type="EMBL" id="VUJU01009801">
    <property type="protein sequence ID" value="KAF0717514.1"/>
    <property type="molecule type" value="Genomic_DNA"/>
</dbReference>
<reference evidence="1 2" key="1">
    <citation type="submission" date="2019-08" db="EMBL/GenBank/DDBJ databases">
        <title>Whole genome of Aphis craccivora.</title>
        <authorList>
            <person name="Voronova N.V."/>
            <person name="Shulinski R.S."/>
            <person name="Bandarenka Y.V."/>
            <person name="Zhorov D.G."/>
            <person name="Warner D."/>
        </authorList>
    </citation>
    <scope>NUCLEOTIDE SEQUENCE [LARGE SCALE GENOMIC DNA]</scope>
    <source>
        <strain evidence="1">180601</strain>
        <tissue evidence="1">Whole Body</tissue>
    </source>
</reference>
<dbReference type="AlphaFoldDB" id="A0A6G0W0R6"/>